<evidence type="ECO:0000256" key="1">
    <source>
        <dbReference type="SAM" id="MobiDB-lite"/>
    </source>
</evidence>
<dbReference type="InterPro" id="IPR014118">
    <property type="entry name" value="T4SS_TraV"/>
</dbReference>
<keyword evidence="3" id="KW-1185">Reference proteome</keyword>
<evidence type="ECO:0000313" key="3">
    <source>
        <dbReference type="Proteomes" id="UP000243745"/>
    </source>
</evidence>
<feature type="compositionally biased region" description="Polar residues" evidence="1">
    <location>
        <begin position="81"/>
        <end position="99"/>
    </location>
</feature>
<proteinExistence type="predicted"/>
<name>A0A662ZIF4_9GAMM</name>
<dbReference type="NCBIfam" id="TIGR02747">
    <property type="entry name" value="TraV"/>
    <property type="match status" value="1"/>
</dbReference>
<accession>A0A662ZIF4</accession>
<organism evidence="2 3">
    <name type="scientific">Ruminobacter amylophilus</name>
    <dbReference type="NCBI Taxonomy" id="867"/>
    <lineage>
        <taxon>Bacteria</taxon>
        <taxon>Pseudomonadati</taxon>
        <taxon>Pseudomonadota</taxon>
        <taxon>Gammaproteobacteria</taxon>
        <taxon>Aeromonadales</taxon>
        <taxon>Succinivibrionaceae</taxon>
        <taxon>Ruminobacter</taxon>
    </lineage>
</organism>
<protein>
    <submittedName>
        <fullName evidence="2">Conjugal transfer pilus assembly protein TraV</fullName>
    </submittedName>
</protein>
<reference evidence="2 3" key="1">
    <citation type="submission" date="2016-10" db="EMBL/GenBank/DDBJ databases">
        <authorList>
            <person name="Varghese N."/>
            <person name="Submissions S."/>
        </authorList>
    </citation>
    <scope>NUCLEOTIDE SEQUENCE [LARGE SCALE GENOMIC DNA]</scope>
    <source>
        <strain evidence="2 3">DSM 1361</strain>
    </source>
</reference>
<feature type="region of interest" description="Disordered" evidence="1">
    <location>
        <begin position="196"/>
        <end position="215"/>
    </location>
</feature>
<dbReference type="RefSeq" id="WP_093142742.1">
    <property type="nucleotide sequence ID" value="NZ_FOXF01000034.1"/>
</dbReference>
<gene>
    <name evidence="2" type="ORF">SAMN02910344_01657</name>
</gene>
<feature type="region of interest" description="Disordered" evidence="1">
    <location>
        <begin position="78"/>
        <end position="99"/>
    </location>
</feature>
<dbReference type="Proteomes" id="UP000243745">
    <property type="component" value="Unassembled WGS sequence"/>
</dbReference>
<evidence type="ECO:0000313" key="2">
    <source>
        <dbReference type="EMBL" id="SFP53741.1"/>
    </source>
</evidence>
<dbReference type="Pfam" id="PF09676">
    <property type="entry name" value="TraV"/>
    <property type="match status" value="1"/>
</dbReference>
<dbReference type="OrthoDB" id="5298305at2"/>
<dbReference type="AlphaFoldDB" id="A0A662ZIF4"/>
<dbReference type="EMBL" id="FOXF01000034">
    <property type="protein sequence ID" value="SFP53741.1"/>
    <property type="molecule type" value="Genomic_DNA"/>
</dbReference>
<sequence>MPVIQILSVQKLSRVSFRLSLSSLTITALLTSGCSLGIGSEEYGCSGLPRGVQCHGTREVYMNRKQYGMWTGLIKDETSGDTDTGNARTGSDGDSTAESRNLNGITEIKLTENREFSSMNSRDEPSPAFIRTRDDIMITVIAPYEDDRQNLHDRSVVYTNLHNGTWGVGIPSYGTVSSRGGHGAEKVTNIRVMPYREIEPPGKQNTKKSSASEKL</sequence>